<dbReference type="InParanoid" id="A0A1I4APA9"/>
<protein>
    <recommendedName>
        <fullName evidence="4">DUF2784 domain-containing protein</fullName>
    </recommendedName>
</protein>
<keyword evidence="1" id="KW-1133">Transmembrane helix</keyword>
<proteinExistence type="predicted"/>
<evidence type="ECO:0000313" key="3">
    <source>
        <dbReference type="Proteomes" id="UP000199152"/>
    </source>
</evidence>
<dbReference type="Pfam" id="PF10861">
    <property type="entry name" value="DUF2784"/>
    <property type="match status" value="1"/>
</dbReference>
<name>A0A1I4APA9_9ACTN</name>
<dbReference type="STRING" id="504800.SAMN04488085_102304"/>
<keyword evidence="3" id="KW-1185">Reference proteome</keyword>
<reference evidence="3" key="1">
    <citation type="submission" date="2016-10" db="EMBL/GenBank/DDBJ databases">
        <authorList>
            <person name="Varghese N."/>
            <person name="Submissions S."/>
        </authorList>
    </citation>
    <scope>NUCLEOTIDE SEQUENCE [LARGE SCALE GENOMIC DNA]</scope>
    <source>
        <strain evidence="3">DSM 45317</strain>
    </source>
</reference>
<evidence type="ECO:0008006" key="4">
    <source>
        <dbReference type="Google" id="ProtNLM"/>
    </source>
</evidence>
<dbReference type="RefSeq" id="WP_245753338.1">
    <property type="nucleotide sequence ID" value="NZ_FOSW01000002.1"/>
</dbReference>
<gene>
    <name evidence="2" type="ORF">SAMN04488085_102304</name>
</gene>
<feature type="transmembrane region" description="Helical" evidence="1">
    <location>
        <begin position="32"/>
        <end position="50"/>
    </location>
</feature>
<dbReference type="Proteomes" id="UP000199152">
    <property type="component" value="Unassembled WGS sequence"/>
</dbReference>
<feature type="transmembrane region" description="Helical" evidence="1">
    <location>
        <begin position="6"/>
        <end position="25"/>
    </location>
</feature>
<dbReference type="EMBL" id="FOSW01000002">
    <property type="protein sequence ID" value="SFK57506.1"/>
    <property type="molecule type" value="Genomic_DNA"/>
</dbReference>
<evidence type="ECO:0000313" key="2">
    <source>
        <dbReference type="EMBL" id="SFK57506.1"/>
    </source>
</evidence>
<keyword evidence="1" id="KW-0472">Membrane</keyword>
<evidence type="ECO:0000256" key="1">
    <source>
        <dbReference type="SAM" id="Phobius"/>
    </source>
</evidence>
<feature type="transmembrane region" description="Helical" evidence="1">
    <location>
        <begin position="95"/>
        <end position="112"/>
    </location>
</feature>
<sequence length="137" mass="14587">MLLLASAVAVLHAAAVLFMLTGSLLALRWPRLLLLHLPVALGILGVYLAGADCPLTDLELWLRERAGAPGYTGGFLGHYLTEPLGFPIHEFSTQLGIYLIALVPNVVGYSLVHRSSRSAASPSRTAAGQEVSRGSQR</sequence>
<keyword evidence="1" id="KW-0812">Transmembrane</keyword>
<dbReference type="InterPro" id="IPR021218">
    <property type="entry name" value="DUF2784"/>
</dbReference>
<dbReference type="AlphaFoldDB" id="A0A1I4APA9"/>
<accession>A0A1I4APA9</accession>
<organism evidence="2 3">
    <name type="scientific">Geodermatophilus ruber</name>
    <dbReference type="NCBI Taxonomy" id="504800"/>
    <lineage>
        <taxon>Bacteria</taxon>
        <taxon>Bacillati</taxon>
        <taxon>Actinomycetota</taxon>
        <taxon>Actinomycetes</taxon>
        <taxon>Geodermatophilales</taxon>
        <taxon>Geodermatophilaceae</taxon>
        <taxon>Geodermatophilus</taxon>
    </lineage>
</organism>